<dbReference type="Gene3D" id="1.10.287.80">
    <property type="entry name" value="ATP synthase, gamma subunit, helix hairpin domain"/>
    <property type="match status" value="1"/>
</dbReference>
<name>A0A1F5YK84_9BACT</name>
<keyword evidence="7 10" id="KW-0472">Membrane</keyword>
<dbReference type="Pfam" id="PF00231">
    <property type="entry name" value="ATP-synt"/>
    <property type="match status" value="1"/>
</dbReference>
<evidence type="ECO:0000256" key="10">
    <source>
        <dbReference type="HAMAP-Rule" id="MF_00815"/>
    </source>
</evidence>
<sequence>MANIKLIKRRIKSAQNISQITRAMEMVAASKMKKAQLTALNGKPYADKIAKAVKELAPKIDRHMYPLFSLGNPRGSKLIILISSNKGLCGGLNTNLYRFLHHWLTKEENLEFISIGKKGEYFVVKWHKKLLADFSEEPFTKSVPAVTNILVTGFIQGVYREVYLVYNNFISALKQEPVRKKILPIETLEEVDVKEETKFSEFLLEPSPREVLDNLLPHYLENQVRTAIYEAEASEHSARMIAMKNATDAAFDLITDLTLQYNKARQEKITYEIADIVTARLAVE</sequence>
<dbReference type="EMBL" id="MFJB01000021">
    <property type="protein sequence ID" value="OGG00618.1"/>
    <property type="molecule type" value="Genomic_DNA"/>
</dbReference>
<organism evidence="11 12">
    <name type="scientific">Candidatus Gottesmanbacteria bacterium RBG_16_38_7b</name>
    <dbReference type="NCBI Taxonomy" id="1798372"/>
    <lineage>
        <taxon>Bacteria</taxon>
        <taxon>Candidatus Gottesmaniibacteriota</taxon>
    </lineage>
</organism>
<dbReference type="Gene3D" id="3.40.1380.10">
    <property type="match status" value="1"/>
</dbReference>
<dbReference type="HAMAP" id="MF_00815">
    <property type="entry name" value="ATP_synth_gamma_bact"/>
    <property type="match status" value="1"/>
</dbReference>
<comment type="caution">
    <text evidence="11">The sequence shown here is derived from an EMBL/GenBank/DDBJ whole genome shotgun (WGS) entry which is preliminary data.</text>
</comment>
<evidence type="ECO:0000256" key="9">
    <source>
        <dbReference type="ARBA" id="ARBA00023310"/>
    </source>
</evidence>
<comment type="subunit">
    <text evidence="10">F-type ATPases have 2 components, CF(1) - the catalytic core - and CF(0) - the membrane proton channel. CF(1) has five subunits: alpha(3), beta(3), gamma(1), delta(1), epsilon(1). CF(0) has three main subunits: a, b and c.</text>
</comment>
<dbReference type="PANTHER" id="PTHR11693">
    <property type="entry name" value="ATP SYNTHASE GAMMA CHAIN"/>
    <property type="match status" value="1"/>
</dbReference>
<dbReference type="PRINTS" id="PR00126">
    <property type="entry name" value="ATPASEGAMMA"/>
</dbReference>
<dbReference type="GO" id="GO:0042777">
    <property type="term" value="P:proton motive force-driven plasma membrane ATP synthesis"/>
    <property type="evidence" value="ECO:0007669"/>
    <property type="project" value="UniProtKB-UniRule"/>
</dbReference>
<dbReference type="AlphaFoldDB" id="A0A1F5YK84"/>
<accession>A0A1F5YK84</accession>
<protein>
    <recommendedName>
        <fullName evidence="10">ATP synthase gamma chain</fullName>
    </recommendedName>
    <alternativeName>
        <fullName evidence="10">ATP synthase F1 sector gamma subunit</fullName>
    </alternativeName>
    <alternativeName>
        <fullName evidence="10">F-ATPase gamma subunit</fullName>
    </alternativeName>
</protein>
<dbReference type="GO" id="GO:0005886">
    <property type="term" value="C:plasma membrane"/>
    <property type="evidence" value="ECO:0007669"/>
    <property type="project" value="UniProtKB-SubCell"/>
</dbReference>
<evidence type="ECO:0000256" key="8">
    <source>
        <dbReference type="ARBA" id="ARBA00023196"/>
    </source>
</evidence>
<comment type="subcellular location">
    <subcellularLocation>
        <location evidence="10">Cell membrane</location>
        <topology evidence="10">Peripheral membrane protein</topology>
    </subcellularLocation>
    <subcellularLocation>
        <location evidence="2">Membrane</location>
        <topology evidence="2">Peripheral membrane protein</topology>
    </subcellularLocation>
</comment>
<keyword evidence="6 10" id="KW-0406">Ion transport</keyword>
<evidence type="ECO:0000256" key="2">
    <source>
        <dbReference type="ARBA" id="ARBA00004170"/>
    </source>
</evidence>
<proteinExistence type="inferred from homology"/>
<dbReference type="CDD" id="cd12151">
    <property type="entry name" value="F1-ATPase_gamma"/>
    <property type="match status" value="1"/>
</dbReference>
<gene>
    <name evidence="10" type="primary">atpG</name>
    <name evidence="11" type="ORF">A2153_03350</name>
</gene>
<reference evidence="11 12" key="1">
    <citation type="journal article" date="2016" name="Nat. Commun.">
        <title>Thousands of microbial genomes shed light on interconnected biogeochemical processes in an aquifer system.</title>
        <authorList>
            <person name="Anantharaman K."/>
            <person name="Brown C.T."/>
            <person name="Hug L.A."/>
            <person name="Sharon I."/>
            <person name="Castelle C.J."/>
            <person name="Probst A.J."/>
            <person name="Thomas B.C."/>
            <person name="Singh A."/>
            <person name="Wilkins M.J."/>
            <person name="Karaoz U."/>
            <person name="Brodie E.L."/>
            <person name="Williams K.H."/>
            <person name="Hubbard S.S."/>
            <person name="Banfield J.F."/>
        </authorList>
    </citation>
    <scope>NUCLEOTIDE SEQUENCE [LARGE SCALE GENOMIC DNA]</scope>
</reference>
<dbReference type="NCBIfam" id="TIGR01146">
    <property type="entry name" value="ATPsyn_F1gamma"/>
    <property type="match status" value="1"/>
</dbReference>
<keyword evidence="5 10" id="KW-0375">Hydrogen ion transport</keyword>
<comment type="function">
    <text evidence="1 10">Produces ATP from ADP in the presence of a proton gradient across the membrane. The gamma chain is believed to be important in regulating ATPase activity and the flow of protons through the CF(0) complex.</text>
</comment>
<dbReference type="Proteomes" id="UP000177396">
    <property type="component" value="Unassembled WGS sequence"/>
</dbReference>
<evidence type="ECO:0000256" key="4">
    <source>
        <dbReference type="ARBA" id="ARBA00022448"/>
    </source>
</evidence>
<dbReference type="SUPFAM" id="SSF52943">
    <property type="entry name" value="ATP synthase (F1-ATPase), gamma subunit"/>
    <property type="match status" value="1"/>
</dbReference>
<dbReference type="PANTHER" id="PTHR11693:SF22">
    <property type="entry name" value="ATP SYNTHASE SUBUNIT GAMMA, MITOCHONDRIAL"/>
    <property type="match status" value="1"/>
</dbReference>
<dbReference type="GO" id="GO:0046933">
    <property type="term" value="F:proton-transporting ATP synthase activity, rotational mechanism"/>
    <property type="evidence" value="ECO:0007669"/>
    <property type="project" value="UniProtKB-UniRule"/>
</dbReference>
<evidence type="ECO:0000313" key="12">
    <source>
        <dbReference type="Proteomes" id="UP000177396"/>
    </source>
</evidence>
<keyword evidence="4 10" id="KW-0813">Transport</keyword>
<evidence type="ECO:0000256" key="1">
    <source>
        <dbReference type="ARBA" id="ARBA00003456"/>
    </source>
</evidence>
<evidence type="ECO:0000313" key="11">
    <source>
        <dbReference type="EMBL" id="OGG00618.1"/>
    </source>
</evidence>
<dbReference type="InterPro" id="IPR035968">
    <property type="entry name" value="ATP_synth_F1_ATPase_gsu"/>
</dbReference>
<dbReference type="GO" id="GO:0005524">
    <property type="term" value="F:ATP binding"/>
    <property type="evidence" value="ECO:0007669"/>
    <property type="project" value="UniProtKB-UniRule"/>
</dbReference>
<evidence type="ECO:0000256" key="3">
    <source>
        <dbReference type="ARBA" id="ARBA00007681"/>
    </source>
</evidence>
<dbReference type="InterPro" id="IPR000131">
    <property type="entry name" value="ATP_synth_F1_gsu"/>
</dbReference>
<keyword evidence="9 10" id="KW-0066">ATP synthesis</keyword>
<dbReference type="GO" id="GO:0045259">
    <property type="term" value="C:proton-transporting ATP synthase complex"/>
    <property type="evidence" value="ECO:0007669"/>
    <property type="project" value="UniProtKB-KW"/>
</dbReference>
<evidence type="ECO:0000256" key="7">
    <source>
        <dbReference type="ARBA" id="ARBA00023136"/>
    </source>
</evidence>
<comment type="similarity">
    <text evidence="3 10">Belongs to the ATPase gamma chain family.</text>
</comment>
<evidence type="ECO:0000256" key="5">
    <source>
        <dbReference type="ARBA" id="ARBA00022781"/>
    </source>
</evidence>
<evidence type="ECO:0000256" key="6">
    <source>
        <dbReference type="ARBA" id="ARBA00023065"/>
    </source>
</evidence>
<keyword evidence="8 10" id="KW-0139">CF(1)</keyword>
<keyword evidence="10" id="KW-1003">Cell membrane</keyword>